<dbReference type="PANTHER" id="PTHR22683">
    <property type="entry name" value="SPORULATION PROTEIN RELATED"/>
    <property type="match status" value="1"/>
</dbReference>
<dbReference type="PROSITE" id="PS50901">
    <property type="entry name" value="FTSK"/>
    <property type="match status" value="1"/>
</dbReference>
<dbReference type="InterPro" id="IPR050206">
    <property type="entry name" value="FtsK/SpoIIIE/SftA"/>
</dbReference>
<dbReference type="AlphaFoldDB" id="H6MS03"/>
<evidence type="ECO:0000256" key="3">
    <source>
        <dbReference type="PROSITE-ProRule" id="PRU00289"/>
    </source>
</evidence>
<dbReference type="InterPro" id="IPR002543">
    <property type="entry name" value="FtsK_dom"/>
</dbReference>
<feature type="domain" description="FtsK" evidence="5">
    <location>
        <begin position="147"/>
        <end position="349"/>
    </location>
</feature>
<keyword evidence="1 3" id="KW-0547">Nucleotide-binding</keyword>
<dbReference type="EMBL" id="CP003119">
    <property type="protein sequence ID" value="AFA75016.1"/>
    <property type="molecule type" value="Genomic_DNA"/>
</dbReference>
<gene>
    <name evidence="6" type="ordered locus">GPOL_c40090</name>
</gene>
<name>H6MS03_GORPV</name>
<dbReference type="InterPro" id="IPR027417">
    <property type="entry name" value="P-loop_NTPase"/>
</dbReference>
<keyword evidence="2 3" id="KW-0067">ATP-binding</keyword>
<dbReference type="SUPFAM" id="SSF52540">
    <property type="entry name" value="P-loop containing nucleoside triphosphate hydrolases"/>
    <property type="match status" value="1"/>
</dbReference>
<dbReference type="Proteomes" id="UP000009154">
    <property type="component" value="Chromosome"/>
</dbReference>
<sequence length="426" mass="45093">MWTCFAQEIGLVRNTPAAGIFSAAAGLGPRLILGGRTGAILGAVASSAVPTTETPAILALQPAPQGVAVAIDAAWGPANLEPHLDLLAARLRVPAVRLRHNESDRLAGVMWLVIVTTDPLADTVGGGIPPIAPEDLTRILLGRNEDGTAAILPLKDRNGIVFGAESGGGKTYTINAMLAGWAQHPAVQLVVIDGKAGADYVWLEPRAQVYLPTTDRLAALEALTPYRDELNRRTAKYRAALNDWRAEGACGQAPPTSFWHTPPTADTPLLVLVIDEAQVFLTGAKTKEDKAAEAELTALIADLYNRGRSAGLITVTATQKPTTDSLPSVIRDKAAMRLVGRLSTAEAVRAALGRMPEPGEPDPQKLPQRPGMVILAPETGPLQIARSWYADPADLVRLGMATAPLRRPLPEPNPGVDPYPHLPASR</sequence>
<dbReference type="eggNOG" id="COG1674">
    <property type="taxonomic scope" value="Bacteria"/>
</dbReference>
<dbReference type="GO" id="GO:0003677">
    <property type="term" value="F:DNA binding"/>
    <property type="evidence" value="ECO:0007669"/>
    <property type="project" value="InterPro"/>
</dbReference>
<evidence type="ECO:0000259" key="5">
    <source>
        <dbReference type="PROSITE" id="PS50901"/>
    </source>
</evidence>
<evidence type="ECO:0000313" key="7">
    <source>
        <dbReference type="Proteomes" id="UP000009154"/>
    </source>
</evidence>
<dbReference type="PANTHER" id="PTHR22683:SF41">
    <property type="entry name" value="DNA TRANSLOCASE FTSK"/>
    <property type="match status" value="1"/>
</dbReference>
<evidence type="ECO:0000256" key="2">
    <source>
        <dbReference type="ARBA" id="ARBA00022840"/>
    </source>
</evidence>
<dbReference type="STRING" id="1112204.GPOL_c40090"/>
<dbReference type="KEGG" id="gpo:GPOL_c40090"/>
<proteinExistence type="predicted"/>
<dbReference type="GO" id="GO:0005524">
    <property type="term" value="F:ATP binding"/>
    <property type="evidence" value="ECO:0007669"/>
    <property type="project" value="UniProtKB-UniRule"/>
</dbReference>
<dbReference type="Gene3D" id="3.40.50.300">
    <property type="entry name" value="P-loop containing nucleotide triphosphate hydrolases"/>
    <property type="match status" value="1"/>
</dbReference>
<organism evidence="6 7">
    <name type="scientific">Gordonia polyisoprenivorans (strain DSM 44266 / VH2)</name>
    <dbReference type="NCBI Taxonomy" id="1112204"/>
    <lineage>
        <taxon>Bacteria</taxon>
        <taxon>Bacillati</taxon>
        <taxon>Actinomycetota</taxon>
        <taxon>Actinomycetes</taxon>
        <taxon>Mycobacteriales</taxon>
        <taxon>Gordoniaceae</taxon>
        <taxon>Gordonia</taxon>
    </lineage>
</organism>
<dbReference type="HOGENOM" id="CLU_030715_0_0_11"/>
<evidence type="ECO:0000256" key="1">
    <source>
        <dbReference type="ARBA" id="ARBA00022741"/>
    </source>
</evidence>
<feature type="region of interest" description="Disordered" evidence="4">
    <location>
        <begin position="405"/>
        <end position="426"/>
    </location>
</feature>
<evidence type="ECO:0000313" key="6">
    <source>
        <dbReference type="EMBL" id="AFA75016.1"/>
    </source>
</evidence>
<evidence type="ECO:0000256" key="4">
    <source>
        <dbReference type="SAM" id="MobiDB-lite"/>
    </source>
</evidence>
<accession>H6MS03</accession>
<reference evidence="6 7" key="1">
    <citation type="journal article" date="2012" name="Appl. Environ. Microbiol.">
        <title>Involvement of two latex-clearing proteins during rubber degradation and insights into the subsequent degradation pathway revealed by the genome sequence of Gordonia polyisoprenivorans strain VH2.</title>
        <authorList>
            <person name="Hiessl S."/>
            <person name="Schuldes J."/>
            <person name="Thurmer A."/>
            <person name="Halbsguth T."/>
            <person name="Broker D."/>
            <person name="Angelov A."/>
            <person name="Liebl W."/>
            <person name="Daniel R."/>
            <person name="Steinbuchel A."/>
        </authorList>
    </citation>
    <scope>NUCLEOTIDE SEQUENCE [LARGE SCALE GENOMIC DNA]</scope>
    <source>
        <strain evidence="7">DSM 44266 / VH2</strain>
    </source>
</reference>
<protein>
    <submittedName>
        <fullName evidence="6">FtsK-like protein</fullName>
    </submittedName>
</protein>
<feature type="compositionally biased region" description="Pro residues" evidence="4">
    <location>
        <begin position="410"/>
        <end position="426"/>
    </location>
</feature>
<feature type="binding site" evidence="3">
    <location>
        <begin position="164"/>
        <end position="171"/>
    </location>
    <ligand>
        <name>ATP</name>
        <dbReference type="ChEBI" id="CHEBI:30616"/>
    </ligand>
</feature>
<keyword evidence="7" id="KW-1185">Reference proteome</keyword>